<dbReference type="RefSeq" id="WP_203777755.1">
    <property type="nucleotide sequence ID" value="NZ_BAAABO010000029.1"/>
</dbReference>
<reference evidence="1 2" key="1">
    <citation type="submission" date="2021-01" db="EMBL/GenBank/DDBJ databases">
        <title>Whole genome shotgun sequence of Actinoplanes deccanensis NBRC 13994.</title>
        <authorList>
            <person name="Komaki H."/>
            <person name="Tamura T."/>
        </authorList>
    </citation>
    <scope>NUCLEOTIDE SEQUENCE [LARGE SCALE GENOMIC DNA]</scope>
    <source>
        <strain evidence="1 2">NBRC 13994</strain>
    </source>
</reference>
<gene>
    <name evidence="1" type="ORF">Ade02nite_91840</name>
</gene>
<proteinExistence type="predicted"/>
<evidence type="ECO:0000313" key="1">
    <source>
        <dbReference type="EMBL" id="GID80543.1"/>
    </source>
</evidence>
<sequence length="143" mass="15795">MLIESPNLLLSEAARQDLIDGQLDHRLRDILELLVEHHQISVRLIKTGHPLGPVTPGGRRNDHYFHEAADLDMIDGLTVRDHNTAGPLISVGHLLMSLPTARRARVVMGPAAWHQALGEGNRTGFRDEDAANSRHADHLHIGV</sequence>
<dbReference type="Proteomes" id="UP000609879">
    <property type="component" value="Unassembled WGS sequence"/>
</dbReference>
<name>A0ABQ3YKM9_9ACTN</name>
<organism evidence="1 2">
    <name type="scientific">Paractinoplanes deccanensis</name>
    <dbReference type="NCBI Taxonomy" id="113561"/>
    <lineage>
        <taxon>Bacteria</taxon>
        <taxon>Bacillati</taxon>
        <taxon>Actinomycetota</taxon>
        <taxon>Actinomycetes</taxon>
        <taxon>Micromonosporales</taxon>
        <taxon>Micromonosporaceae</taxon>
        <taxon>Paractinoplanes</taxon>
    </lineage>
</organism>
<accession>A0ABQ3YKM9</accession>
<comment type="caution">
    <text evidence="1">The sequence shown here is derived from an EMBL/GenBank/DDBJ whole genome shotgun (WGS) entry which is preliminary data.</text>
</comment>
<dbReference type="EMBL" id="BOMI01000194">
    <property type="protein sequence ID" value="GID80543.1"/>
    <property type="molecule type" value="Genomic_DNA"/>
</dbReference>
<keyword evidence="2" id="KW-1185">Reference proteome</keyword>
<protein>
    <submittedName>
        <fullName evidence="1">Uncharacterized protein</fullName>
    </submittedName>
</protein>
<evidence type="ECO:0000313" key="2">
    <source>
        <dbReference type="Proteomes" id="UP000609879"/>
    </source>
</evidence>